<gene>
    <name evidence="1" type="ORF">FHW14_002626</name>
</gene>
<sequence>MDPKDVRESVPLLEIEDLFSAEGAGAWIHGCQCVTVGSVSCPATVASSFSFT</sequence>
<proteinExistence type="predicted"/>
<protein>
    <submittedName>
        <fullName evidence="1">Uncharacterized protein</fullName>
    </submittedName>
</protein>
<dbReference type="Proteomes" id="UP000590811">
    <property type="component" value="Unassembled WGS sequence"/>
</dbReference>
<name>A0A839PWI8_9MICO</name>
<evidence type="ECO:0000313" key="2">
    <source>
        <dbReference type="Proteomes" id="UP000590811"/>
    </source>
</evidence>
<dbReference type="AlphaFoldDB" id="A0A839PWI8"/>
<evidence type="ECO:0000313" key="1">
    <source>
        <dbReference type="EMBL" id="MBB2987443.1"/>
    </source>
</evidence>
<accession>A0A839PWI8</accession>
<dbReference type="RefSeq" id="WP_184510600.1">
    <property type="nucleotide sequence ID" value="NZ_JACHVT010000005.1"/>
</dbReference>
<comment type="caution">
    <text evidence="1">The sequence shown here is derived from an EMBL/GenBank/DDBJ whole genome shotgun (WGS) entry which is preliminary data.</text>
</comment>
<organism evidence="1 2">
    <name type="scientific">Terracoccus luteus</name>
    <dbReference type="NCBI Taxonomy" id="53356"/>
    <lineage>
        <taxon>Bacteria</taxon>
        <taxon>Bacillati</taxon>
        <taxon>Actinomycetota</taxon>
        <taxon>Actinomycetes</taxon>
        <taxon>Micrococcales</taxon>
        <taxon>Intrasporangiaceae</taxon>
        <taxon>Terracoccus</taxon>
    </lineage>
</organism>
<reference evidence="1 2" key="1">
    <citation type="submission" date="2020-08" db="EMBL/GenBank/DDBJ databases">
        <title>Genomic Encyclopedia of Type Strains, Phase IV (KMG-V): Genome sequencing to study the core and pangenomes of soil and plant-associated prokaryotes.</title>
        <authorList>
            <person name="Whitman W."/>
        </authorList>
    </citation>
    <scope>NUCLEOTIDE SEQUENCE [LARGE SCALE GENOMIC DNA]</scope>
    <source>
        <strain evidence="1 2">B3ACCR2</strain>
    </source>
</reference>
<dbReference type="EMBL" id="JACHVT010000005">
    <property type="protein sequence ID" value="MBB2987443.1"/>
    <property type="molecule type" value="Genomic_DNA"/>
</dbReference>